<dbReference type="Proteomes" id="UP001195422">
    <property type="component" value="Unassembled WGS sequence"/>
</dbReference>
<gene>
    <name evidence="1" type="ORF">JOF39_000982</name>
</gene>
<organism evidence="1 2">
    <name type="scientific">Glutamicibacter protophormiae</name>
    <name type="common">Brevibacterium protophormiae</name>
    <dbReference type="NCBI Taxonomy" id="37930"/>
    <lineage>
        <taxon>Bacteria</taxon>
        <taxon>Bacillati</taxon>
        <taxon>Actinomycetota</taxon>
        <taxon>Actinomycetes</taxon>
        <taxon>Micrococcales</taxon>
        <taxon>Micrococcaceae</taxon>
        <taxon>Glutamicibacter</taxon>
    </lineage>
</organism>
<dbReference type="RefSeq" id="WP_188950383.1">
    <property type="nucleotide sequence ID" value="NZ_BMPH01000026.1"/>
</dbReference>
<evidence type="ECO:0000313" key="2">
    <source>
        <dbReference type="Proteomes" id="UP001195422"/>
    </source>
</evidence>
<name>A0ABS4XMZ8_GLUPR</name>
<sequence>MNYEPYPTPTVRDPLTVGNVLIDSLPATLFTDSAPEKYMIAVVFNRRPELEEIHNILSPTVKQELASAGYTDVELGISNRRLEISNTSLEELRDGLAFAITRVLARQSEVFQQHRRAAEARFKKETNEESHRAQAVQTLASSISFGLQVETDQSI</sequence>
<proteinExistence type="predicted"/>
<dbReference type="EMBL" id="JAGIOJ010000001">
    <property type="protein sequence ID" value="MBP2397901.1"/>
    <property type="molecule type" value="Genomic_DNA"/>
</dbReference>
<accession>A0ABS4XMZ8</accession>
<protein>
    <submittedName>
        <fullName evidence="1">Uncharacterized protein</fullName>
    </submittedName>
</protein>
<keyword evidence="2" id="KW-1185">Reference proteome</keyword>
<evidence type="ECO:0000313" key="1">
    <source>
        <dbReference type="EMBL" id="MBP2397901.1"/>
    </source>
</evidence>
<comment type="caution">
    <text evidence="1">The sequence shown here is derived from an EMBL/GenBank/DDBJ whole genome shotgun (WGS) entry which is preliminary data.</text>
</comment>
<reference evidence="1 2" key="1">
    <citation type="submission" date="2021-03" db="EMBL/GenBank/DDBJ databases">
        <title>Sequencing the genomes of 1000 actinobacteria strains.</title>
        <authorList>
            <person name="Klenk H.-P."/>
        </authorList>
    </citation>
    <scope>NUCLEOTIDE SEQUENCE [LARGE SCALE GENOMIC DNA]</scope>
    <source>
        <strain evidence="1 2">DSM 20168</strain>
    </source>
</reference>